<evidence type="ECO:0000259" key="7">
    <source>
        <dbReference type="PROSITE" id="PS50949"/>
    </source>
</evidence>
<name>A0AB38U2A9_BURGA</name>
<dbReference type="GO" id="GO:0008483">
    <property type="term" value="F:transaminase activity"/>
    <property type="evidence" value="ECO:0007669"/>
    <property type="project" value="UniProtKB-KW"/>
</dbReference>
<feature type="region of interest" description="Disordered" evidence="6">
    <location>
        <begin position="1"/>
        <end position="26"/>
    </location>
</feature>
<dbReference type="CDD" id="cd00609">
    <property type="entry name" value="AAT_like"/>
    <property type="match status" value="1"/>
</dbReference>
<dbReference type="GO" id="GO:0003700">
    <property type="term" value="F:DNA-binding transcription factor activity"/>
    <property type="evidence" value="ECO:0007669"/>
    <property type="project" value="InterPro"/>
</dbReference>
<dbReference type="PANTHER" id="PTHR46577:SF1">
    <property type="entry name" value="HTH-TYPE TRANSCRIPTIONAL REGULATORY PROTEIN GABR"/>
    <property type="match status" value="1"/>
</dbReference>
<dbReference type="Pfam" id="PF00392">
    <property type="entry name" value="GntR"/>
    <property type="match status" value="1"/>
</dbReference>
<evidence type="ECO:0000256" key="6">
    <source>
        <dbReference type="SAM" id="MobiDB-lite"/>
    </source>
</evidence>
<accession>A0AB38U2A9</accession>
<dbReference type="PROSITE" id="PS50949">
    <property type="entry name" value="HTH_GNTR"/>
    <property type="match status" value="1"/>
</dbReference>
<dbReference type="SMART" id="SM00345">
    <property type="entry name" value="HTH_GNTR"/>
    <property type="match status" value="1"/>
</dbReference>
<dbReference type="PANTHER" id="PTHR46577">
    <property type="entry name" value="HTH-TYPE TRANSCRIPTIONAL REGULATORY PROTEIN GABR"/>
    <property type="match status" value="1"/>
</dbReference>
<evidence type="ECO:0000313" key="8">
    <source>
        <dbReference type="EMBL" id="UWX74120.1"/>
    </source>
</evidence>
<evidence type="ECO:0000256" key="4">
    <source>
        <dbReference type="ARBA" id="ARBA00023125"/>
    </source>
</evidence>
<evidence type="ECO:0000256" key="2">
    <source>
        <dbReference type="ARBA" id="ARBA00022898"/>
    </source>
</evidence>
<evidence type="ECO:0000256" key="3">
    <source>
        <dbReference type="ARBA" id="ARBA00023015"/>
    </source>
</evidence>
<dbReference type="InterPro" id="IPR051446">
    <property type="entry name" value="HTH_trans_reg/aminotransferase"/>
</dbReference>
<dbReference type="InterPro" id="IPR036388">
    <property type="entry name" value="WH-like_DNA-bd_sf"/>
</dbReference>
<keyword evidence="4" id="KW-0238">DNA-binding</keyword>
<reference evidence="8" key="1">
    <citation type="submission" date="2022-09" db="EMBL/GenBank/DDBJ databases">
        <title>Genomic of Burkholderia gladioli.</title>
        <authorList>
            <person name="Wu H."/>
        </authorList>
    </citation>
    <scope>NUCLEOTIDE SEQUENCE</scope>
    <source>
        <strain evidence="8">ZN-S4</strain>
    </source>
</reference>
<protein>
    <submittedName>
        <fullName evidence="8">PLP-dependent aminotransferase family protein</fullName>
    </submittedName>
</protein>
<evidence type="ECO:0000313" key="9">
    <source>
        <dbReference type="Proteomes" id="UP001059745"/>
    </source>
</evidence>
<dbReference type="AlphaFoldDB" id="A0AB38U2A9"/>
<dbReference type="Gene3D" id="1.10.10.10">
    <property type="entry name" value="Winged helix-like DNA-binding domain superfamily/Winged helix DNA-binding domain"/>
    <property type="match status" value="1"/>
</dbReference>
<dbReference type="Gene3D" id="3.40.640.10">
    <property type="entry name" value="Type I PLP-dependent aspartate aminotransferase-like (Major domain)"/>
    <property type="match status" value="1"/>
</dbReference>
<dbReference type="EMBL" id="CP104215">
    <property type="protein sequence ID" value="UWX74120.1"/>
    <property type="molecule type" value="Genomic_DNA"/>
</dbReference>
<dbReference type="GO" id="GO:0003677">
    <property type="term" value="F:DNA binding"/>
    <property type="evidence" value="ECO:0007669"/>
    <property type="project" value="UniProtKB-KW"/>
</dbReference>
<dbReference type="InterPro" id="IPR015424">
    <property type="entry name" value="PyrdxlP-dep_Trfase"/>
</dbReference>
<sequence>MTRGKAAIPLDLPRPPGLSSRGGASKQDRIADALREAILQGRLAAGGALPSTRTLAERWRVARGTVEVAFERLVAEGYLSRVRGSGTRVSAVVPEAYLMAPAADAHSEAAVAVDIAPASADPARLRRSPDAARDASPTGTRIGQPFVARLADPALLPAATWKRHLAQALAGLKPAELGAAVPGGDARLRARIAAWLGEYRGIACRAEDVFITAGIRHSLDLVMRAIEVRGRRVAIEDPGYPMTERLAALNGAAVAQVPVDPQGLVVERLAALPGIVAACVTPAHQSPLGVTMSVSRRLELLDWARREQAWIVEDDYDGEFSYQAAPLPALKALDRHDRAIYCGSFNKTLFAGLRLGYVVAPAALRAPLEALLAALGRPVGVIEQRALAGLIGNGDFARHLRASRQAYQQRRDAVLERLAAGAAGRYAISGEQAGFHFMLWLDSGSDEAAFVAAAAAAGIALQPLGMFCREARLPPAVLVGYTALTLAQARHAGRALAKVLAGFAQGKA</sequence>
<dbReference type="PRINTS" id="PR00035">
    <property type="entry name" value="HTHGNTR"/>
</dbReference>
<dbReference type="Pfam" id="PF00155">
    <property type="entry name" value="Aminotran_1_2"/>
    <property type="match status" value="1"/>
</dbReference>
<dbReference type="InterPro" id="IPR004839">
    <property type="entry name" value="Aminotransferase_I/II_large"/>
</dbReference>
<evidence type="ECO:0000256" key="1">
    <source>
        <dbReference type="ARBA" id="ARBA00005384"/>
    </source>
</evidence>
<feature type="domain" description="HTH gntR-type" evidence="7">
    <location>
        <begin position="24"/>
        <end position="92"/>
    </location>
</feature>
<dbReference type="CDD" id="cd07377">
    <property type="entry name" value="WHTH_GntR"/>
    <property type="match status" value="1"/>
</dbReference>
<proteinExistence type="inferred from homology"/>
<organism evidence="8 9">
    <name type="scientific">Burkholderia gladioli</name>
    <name type="common">Pseudomonas marginata</name>
    <name type="synonym">Phytomonas marginata</name>
    <dbReference type="NCBI Taxonomy" id="28095"/>
    <lineage>
        <taxon>Bacteria</taxon>
        <taxon>Pseudomonadati</taxon>
        <taxon>Pseudomonadota</taxon>
        <taxon>Betaproteobacteria</taxon>
        <taxon>Burkholderiales</taxon>
        <taxon>Burkholderiaceae</taxon>
        <taxon>Burkholderia</taxon>
    </lineage>
</organism>
<evidence type="ECO:0000256" key="5">
    <source>
        <dbReference type="ARBA" id="ARBA00023163"/>
    </source>
</evidence>
<keyword evidence="5" id="KW-0804">Transcription</keyword>
<dbReference type="InterPro" id="IPR036390">
    <property type="entry name" value="WH_DNA-bd_sf"/>
</dbReference>
<gene>
    <name evidence="8" type="ORF">NYZ96_21545</name>
</gene>
<comment type="similarity">
    <text evidence="1">In the C-terminal section; belongs to the class-I pyridoxal-phosphate-dependent aminotransferase family.</text>
</comment>
<keyword evidence="8" id="KW-0032">Aminotransferase</keyword>
<keyword evidence="3" id="KW-0805">Transcription regulation</keyword>
<keyword evidence="8" id="KW-0808">Transferase</keyword>
<dbReference type="SUPFAM" id="SSF53383">
    <property type="entry name" value="PLP-dependent transferases"/>
    <property type="match status" value="1"/>
</dbReference>
<keyword evidence="2" id="KW-0663">Pyridoxal phosphate</keyword>
<dbReference type="GO" id="GO:0030170">
    <property type="term" value="F:pyridoxal phosphate binding"/>
    <property type="evidence" value="ECO:0007669"/>
    <property type="project" value="InterPro"/>
</dbReference>
<dbReference type="SUPFAM" id="SSF46785">
    <property type="entry name" value="Winged helix' DNA-binding domain"/>
    <property type="match status" value="1"/>
</dbReference>
<dbReference type="InterPro" id="IPR000524">
    <property type="entry name" value="Tscrpt_reg_HTH_GntR"/>
</dbReference>
<dbReference type="Proteomes" id="UP001059745">
    <property type="component" value="Chromosome 2"/>
</dbReference>
<dbReference type="InterPro" id="IPR015421">
    <property type="entry name" value="PyrdxlP-dep_Trfase_major"/>
</dbReference>
<dbReference type="RefSeq" id="WP_186039480.1">
    <property type="nucleotide sequence ID" value="NZ_CADEPT010000003.1"/>
</dbReference>